<evidence type="ECO:0000256" key="1">
    <source>
        <dbReference type="ARBA" id="ARBA00004453"/>
    </source>
</evidence>
<dbReference type="PANTHER" id="PTHR38103">
    <property type="entry name" value="RECOMBINATION-ASSOCIATED PROTEIN RDGC"/>
    <property type="match status" value="1"/>
</dbReference>
<dbReference type="HAMAP" id="MF_00194">
    <property type="entry name" value="RdgC"/>
    <property type="match status" value="1"/>
</dbReference>
<dbReference type="GO" id="GO:0005737">
    <property type="term" value="C:cytoplasm"/>
    <property type="evidence" value="ECO:0007669"/>
    <property type="project" value="UniProtKB-UniRule"/>
</dbReference>
<comment type="subcellular location">
    <subcellularLocation>
        <location evidence="1 6">Cytoplasm</location>
        <location evidence="1 6">Nucleoid</location>
    </subcellularLocation>
</comment>
<evidence type="ECO:0000256" key="5">
    <source>
        <dbReference type="ARBA" id="ARBA00023172"/>
    </source>
</evidence>
<comment type="caution">
    <text evidence="7">The sequence shown here is derived from an EMBL/GenBank/DDBJ whole genome shotgun (WGS) entry which is preliminary data.</text>
</comment>
<evidence type="ECO:0000256" key="3">
    <source>
        <dbReference type="ARBA" id="ARBA00022296"/>
    </source>
</evidence>
<dbReference type="OrthoDB" id="5290530at2"/>
<dbReference type="RefSeq" id="WP_109014871.1">
    <property type="nucleotide sequence ID" value="NZ_BDOQ01000003.1"/>
</dbReference>
<evidence type="ECO:0000256" key="2">
    <source>
        <dbReference type="ARBA" id="ARBA00008657"/>
    </source>
</evidence>
<reference evidence="7 8" key="1">
    <citation type="journal article" date="2018" name="Environ. Microbiol.">
        <title>Isolation and genomic characterization of Novimethylophilus kurashikiensis gen. nov. sp. nov., a new lanthanide-dependent methylotrophic species of Methylophilaceae.</title>
        <authorList>
            <person name="Lv H."/>
            <person name="Sahin N."/>
            <person name="Tani A."/>
        </authorList>
    </citation>
    <scope>NUCLEOTIDE SEQUENCE [LARGE SCALE GENOMIC DNA]</scope>
    <source>
        <strain evidence="7 8">La2-4</strain>
    </source>
</reference>
<evidence type="ECO:0000313" key="7">
    <source>
        <dbReference type="EMBL" id="GBG13695.1"/>
    </source>
</evidence>
<dbReference type="GO" id="GO:0000018">
    <property type="term" value="P:regulation of DNA recombination"/>
    <property type="evidence" value="ECO:0007669"/>
    <property type="project" value="TreeGrafter"/>
</dbReference>
<dbReference type="GO" id="GO:0003690">
    <property type="term" value="F:double-stranded DNA binding"/>
    <property type="evidence" value="ECO:0007669"/>
    <property type="project" value="TreeGrafter"/>
</dbReference>
<keyword evidence="8" id="KW-1185">Reference proteome</keyword>
<dbReference type="GO" id="GO:0006310">
    <property type="term" value="P:DNA recombination"/>
    <property type="evidence" value="ECO:0007669"/>
    <property type="project" value="UniProtKB-UniRule"/>
</dbReference>
<keyword evidence="5 6" id="KW-0233">DNA recombination</keyword>
<comment type="similarity">
    <text evidence="2 6">Belongs to the RdgC family.</text>
</comment>
<dbReference type="Pfam" id="PF04381">
    <property type="entry name" value="RdgC"/>
    <property type="match status" value="1"/>
</dbReference>
<organism evidence="7 8">
    <name type="scientific">Novimethylophilus kurashikiensis</name>
    <dbReference type="NCBI Taxonomy" id="1825523"/>
    <lineage>
        <taxon>Bacteria</taxon>
        <taxon>Pseudomonadati</taxon>
        <taxon>Pseudomonadota</taxon>
        <taxon>Betaproteobacteria</taxon>
        <taxon>Nitrosomonadales</taxon>
        <taxon>Methylophilaceae</taxon>
        <taxon>Novimethylophilus</taxon>
    </lineage>
</organism>
<dbReference type="NCBIfam" id="NF001464">
    <property type="entry name" value="PRK00321.1-5"/>
    <property type="match status" value="1"/>
</dbReference>
<dbReference type="Proteomes" id="UP000245081">
    <property type="component" value="Unassembled WGS sequence"/>
</dbReference>
<name>A0A2R5F6H0_9PROT</name>
<evidence type="ECO:0000256" key="4">
    <source>
        <dbReference type="ARBA" id="ARBA00022490"/>
    </source>
</evidence>
<comment type="function">
    <text evidence="6">May be involved in recombination.</text>
</comment>
<protein>
    <recommendedName>
        <fullName evidence="3 6">Recombination-associated protein RdgC</fullName>
    </recommendedName>
</protein>
<keyword evidence="4 6" id="KW-0963">Cytoplasm</keyword>
<sequence length="298" mass="33357">MWFKNLLIYRLTNWTDTADTLQENLGKLALQSCNGLDVQNRGWVSPKDNSESLVETMSGAFMIALGVEKKLLPSSVINQVAKARAAEIEEQQGYKPGRKQMKEIKEAVTDELIPRAFAIRRKTHVWIDPEHKWMVVDAANVTKADEVTEMLIKSLDNYSSTFLRTQISPCTAMTDWLAGGEVPSGFTVDQDCELRGRGESGATIRYVRHALDDTEVAKHIQSGKEVTRLAMTWDDKLSFVLHDNLQIKRLAPLDIIKEQARQDEQEDAFATDFALMTGELRKMLGDVVGALGGEVTAE</sequence>
<dbReference type="AlphaFoldDB" id="A0A2R5F6H0"/>
<accession>A0A2R5F6H0</accession>
<gene>
    <name evidence="6 7" type="primary">rdgC</name>
    <name evidence="7" type="ORF">NMK_1246</name>
</gene>
<dbReference type="GO" id="GO:0043590">
    <property type="term" value="C:bacterial nucleoid"/>
    <property type="evidence" value="ECO:0007669"/>
    <property type="project" value="TreeGrafter"/>
</dbReference>
<dbReference type="NCBIfam" id="NF001463">
    <property type="entry name" value="PRK00321.1-4"/>
    <property type="match status" value="1"/>
</dbReference>
<proteinExistence type="inferred from homology"/>
<evidence type="ECO:0000313" key="8">
    <source>
        <dbReference type="Proteomes" id="UP000245081"/>
    </source>
</evidence>
<dbReference type="PANTHER" id="PTHR38103:SF1">
    <property type="entry name" value="RECOMBINATION-ASSOCIATED PROTEIN RDGC"/>
    <property type="match status" value="1"/>
</dbReference>
<evidence type="ECO:0000256" key="6">
    <source>
        <dbReference type="HAMAP-Rule" id="MF_00194"/>
    </source>
</evidence>
<dbReference type="EMBL" id="BDOQ01000003">
    <property type="protein sequence ID" value="GBG13695.1"/>
    <property type="molecule type" value="Genomic_DNA"/>
</dbReference>
<dbReference type="InterPro" id="IPR007476">
    <property type="entry name" value="RdgC"/>
</dbReference>